<comment type="caution">
    <text evidence="3">The sequence shown here is derived from an EMBL/GenBank/DDBJ whole genome shotgun (WGS) entry which is preliminary data.</text>
</comment>
<dbReference type="RefSeq" id="WP_183588116.1">
    <property type="nucleotide sequence ID" value="NZ_JACHCA010000007.1"/>
</dbReference>
<dbReference type="PANTHER" id="PTHR21340:SF7">
    <property type="entry name" value="NUDIX HYDROLASE DOMAIN-CONTAINING PROTEIN"/>
    <property type="match status" value="1"/>
</dbReference>
<keyword evidence="1 3" id="KW-0378">Hydrolase</keyword>
<dbReference type="InterPro" id="IPR000086">
    <property type="entry name" value="NUDIX_hydrolase_dom"/>
</dbReference>
<dbReference type="GO" id="GO:0006167">
    <property type="term" value="P:AMP biosynthetic process"/>
    <property type="evidence" value="ECO:0007669"/>
    <property type="project" value="TreeGrafter"/>
</dbReference>
<feature type="domain" description="Nudix hydrolase" evidence="2">
    <location>
        <begin position="1"/>
        <end position="149"/>
    </location>
</feature>
<reference evidence="3 4" key="1">
    <citation type="submission" date="2020-08" db="EMBL/GenBank/DDBJ databases">
        <title>Genomic Encyclopedia of Type Strains, Phase IV (KMG-V): Genome sequencing to study the core and pangenomes of soil and plant-associated prokaryotes.</title>
        <authorList>
            <person name="Whitman W."/>
        </authorList>
    </citation>
    <scope>NUCLEOTIDE SEQUENCE [LARGE SCALE GENOMIC DNA]</scope>
    <source>
        <strain evidence="3 4">MP601</strain>
    </source>
</reference>
<dbReference type="EMBL" id="JACHCA010000007">
    <property type="protein sequence ID" value="MBB6128742.1"/>
    <property type="molecule type" value="Genomic_DNA"/>
</dbReference>
<dbReference type="InterPro" id="IPR020084">
    <property type="entry name" value="NUDIX_hydrolase_CS"/>
</dbReference>
<dbReference type="Gene3D" id="3.90.79.10">
    <property type="entry name" value="Nucleoside Triphosphate Pyrophosphohydrolase"/>
    <property type="match status" value="1"/>
</dbReference>
<dbReference type="Pfam" id="PF00293">
    <property type="entry name" value="NUDIX"/>
    <property type="match status" value="1"/>
</dbReference>
<organism evidence="3 4">
    <name type="scientific">Mucilaginibacter lappiensis</name>
    <dbReference type="NCBI Taxonomy" id="354630"/>
    <lineage>
        <taxon>Bacteria</taxon>
        <taxon>Pseudomonadati</taxon>
        <taxon>Bacteroidota</taxon>
        <taxon>Sphingobacteriia</taxon>
        <taxon>Sphingobacteriales</taxon>
        <taxon>Sphingobacteriaceae</taxon>
        <taxon>Mucilaginibacter</taxon>
    </lineage>
</organism>
<dbReference type="PANTHER" id="PTHR21340">
    <property type="entry name" value="DIADENOSINE 5,5-P1,P4-TETRAPHOSPHATE PYROPHOSPHOHYDROLASE MUTT"/>
    <property type="match status" value="1"/>
</dbReference>
<dbReference type="Proteomes" id="UP000548326">
    <property type="component" value="Unassembled WGS sequence"/>
</dbReference>
<dbReference type="CDD" id="cd04662">
    <property type="entry name" value="NUDIX_Hydrolase"/>
    <property type="match status" value="1"/>
</dbReference>
<accession>A0A841JEL3</accession>
<evidence type="ECO:0000256" key="1">
    <source>
        <dbReference type="ARBA" id="ARBA00022801"/>
    </source>
</evidence>
<dbReference type="AlphaFoldDB" id="A0A841JEL3"/>
<dbReference type="PROSITE" id="PS51462">
    <property type="entry name" value="NUDIX"/>
    <property type="match status" value="1"/>
</dbReference>
<evidence type="ECO:0000313" key="4">
    <source>
        <dbReference type="Proteomes" id="UP000548326"/>
    </source>
</evidence>
<dbReference type="PROSITE" id="PS00893">
    <property type="entry name" value="NUDIX_BOX"/>
    <property type="match status" value="1"/>
</dbReference>
<protein>
    <submittedName>
        <fullName evidence="3">Putative NUDIX family NTP pyrophosphohydrolase</fullName>
    </submittedName>
</protein>
<dbReference type="GO" id="GO:0006754">
    <property type="term" value="P:ATP biosynthetic process"/>
    <property type="evidence" value="ECO:0007669"/>
    <property type="project" value="TreeGrafter"/>
</dbReference>
<dbReference type="GO" id="GO:0004081">
    <property type="term" value="F:bis(5'-nucleosyl)-tetraphosphatase (asymmetrical) activity"/>
    <property type="evidence" value="ECO:0007669"/>
    <property type="project" value="TreeGrafter"/>
</dbReference>
<dbReference type="InterPro" id="IPR015797">
    <property type="entry name" value="NUDIX_hydrolase-like_dom_sf"/>
</dbReference>
<proteinExistence type="predicted"/>
<dbReference type="InterPro" id="IPR051325">
    <property type="entry name" value="Nudix_hydrolase_domain"/>
</dbReference>
<evidence type="ECO:0000259" key="2">
    <source>
        <dbReference type="PROSITE" id="PS51462"/>
    </source>
</evidence>
<gene>
    <name evidence="3" type="ORF">HDF22_002865</name>
</gene>
<sequence length="153" mass="17302">MAKQSAGILLYRKTEGKLQVFLVHPGGPFFKNKDEGNWSIPKGEFLDEEDPLEAAKREFKEETGRAIAGKFILLNPITQKSGKKVHAWAVEGDMDHLSIKSNQFEMEWPPRSGKQQSFPEVDRAEWFDMDIAKVKINPAQAGFIEELVETIGL</sequence>
<name>A0A841JEL3_9SPHI</name>
<evidence type="ECO:0000313" key="3">
    <source>
        <dbReference type="EMBL" id="MBB6128742.1"/>
    </source>
</evidence>
<dbReference type="SUPFAM" id="SSF55811">
    <property type="entry name" value="Nudix"/>
    <property type="match status" value="1"/>
</dbReference>